<dbReference type="STRING" id="400682.A0A1X7TM10"/>
<dbReference type="SUPFAM" id="SSF53098">
    <property type="entry name" value="Ribonuclease H-like"/>
    <property type="match status" value="1"/>
</dbReference>
<organism evidence="2">
    <name type="scientific">Amphimedon queenslandica</name>
    <name type="common">Sponge</name>
    <dbReference type="NCBI Taxonomy" id="400682"/>
    <lineage>
        <taxon>Eukaryota</taxon>
        <taxon>Metazoa</taxon>
        <taxon>Porifera</taxon>
        <taxon>Demospongiae</taxon>
        <taxon>Heteroscleromorpha</taxon>
        <taxon>Haplosclerida</taxon>
        <taxon>Niphatidae</taxon>
        <taxon>Amphimedon</taxon>
    </lineage>
</organism>
<dbReference type="GO" id="GO:0003676">
    <property type="term" value="F:nucleic acid binding"/>
    <property type="evidence" value="ECO:0007669"/>
    <property type="project" value="InterPro"/>
</dbReference>
<dbReference type="InParanoid" id="A0A1X7TM10"/>
<proteinExistence type="predicted"/>
<dbReference type="Pfam" id="PF24764">
    <property type="entry name" value="rva_4"/>
    <property type="match status" value="1"/>
</dbReference>
<evidence type="ECO:0000313" key="2">
    <source>
        <dbReference type="EnsemblMetazoa" id="Aqu2.1.15974_001"/>
    </source>
</evidence>
<feature type="domain" description="Integrase catalytic" evidence="1">
    <location>
        <begin position="43"/>
        <end position="123"/>
    </location>
</feature>
<dbReference type="InterPro" id="IPR036397">
    <property type="entry name" value="RNaseH_sf"/>
</dbReference>
<protein>
    <recommendedName>
        <fullName evidence="1">Integrase catalytic domain-containing protein</fullName>
    </recommendedName>
</protein>
<dbReference type="Gene3D" id="3.30.420.10">
    <property type="entry name" value="Ribonuclease H-like superfamily/Ribonuclease H"/>
    <property type="match status" value="1"/>
</dbReference>
<dbReference type="PANTHER" id="PTHR46791">
    <property type="entry name" value="EXPRESSED PROTEIN"/>
    <property type="match status" value="1"/>
</dbReference>
<dbReference type="PANTHER" id="PTHR46791:SF7">
    <property type="entry name" value="INTEGRASE CATALYTIC DOMAIN-CONTAINING PROTEIN"/>
    <property type="match status" value="1"/>
</dbReference>
<dbReference type="PROSITE" id="PS50994">
    <property type="entry name" value="INTEGRASE"/>
    <property type="match status" value="1"/>
</dbReference>
<reference evidence="2" key="1">
    <citation type="submission" date="2017-05" db="UniProtKB">
        <authorList>
            <consortium name="EnsemblMetazoa"/>
        </authorList>
    </citation>
    <scope>IDENTIFICATION</scope>
</reference>
<evidence type="ECO:0000259" key="1">
    <source>
        <dbReference type="PROSITE" id="PS50994"/>
    </source>
</evidence>
<name>A0A1X7TM10_AMPQE</name>
<dbReference type="InterPro" id="IPR012337">
    <property type="entry name" value="RNaseH-like_sf"/>
</dbReference>
<dbReference type="AlphaFoldDB" id="A0A1X7TM10"/>
<dbReference type="GO" id="GO:0015074">
    <property type="term" value="P:DNA integration"/>
    <property type="evidence" value="ECO:0007669"/>
    <property type="project" value="InterPro"/>
</dbReference>
<sequence length="123" mass="14400">MINDHLRSKGICIPRSQIRASIHRLDSFLCDRLKPAIRRRSYHVPGPNYVWHIDGNHKLIRWRIVIHGGIDSYSRVVVFLKPSTDNHAHTMLSCFENGVFEYGLPTRIRSDLGGENMEVWRYM</sequence>
<dbReference type="EnsemblMetazoa" id="Aqu2.1.15974_001">
    <property type="protein sequence ID" value="Aqu2.1.15974_001"/>
    <property type="gene ID" value="Aqu2.1.15974"/>
</dbReference>
<dbReference type="InterPro" id="IPR001584">
    <property type="entry name" value="Integrase_cat-core"/>
</dbReference>
<dbReference type="InterPro" id="IPR058913">
    <property type="entry name" value="Integrase_dom_put"/>
</dbReference>
<accession>A0A1X7TM10</accession>